<keyword evidence="5" id="KW-1185">Reference proteome</keyword>
<dbReference type="Proteomes" id="UP001501627">
    <property type="component" value="Unassembled WGS sequence"/>
</dbReference>
<dbReference type="Gene3D" id="1.20.1600.10">
    <property type="entry name" value="Outer membrane efflux proteins (OEP)"/>
    <property type="match status" value="1"/>
</dbReference>
<feature type="coiled-coil region" evidence="3">
    <location>
        <begin position="45"/>
        <end position="72"/>
    </location>
</feature>
<sequence>MLLAGCASMAPEYERPQAPLPAQFNAEQAAATPVAELAWRDYFTAPELQDLIEQALERNRDLRAALLRVQEARAAWGVTRADRVPTVGASMQSERGRVPGDLNFTGQPLVSSQHQLGVGLSSWELDFWGRVRSLDDAAVQSYLATQEAQRAATLVLVAQVADGYLGLREIDQRVRLAEQALATRAESRRVFQRRLQVGSASELELVQADLLWQQAQALLSQLALQRSTQLHALGVLVGDPGLSLPPSEQPLAALAGLPPLAPGLPSQLLENRPDIRAAEHALQAANAQIGAARAMFFPRIALTTFAGTASAELDGLFASGSRAWSFVPSVSLPIFDGGRRQANLELSEVRRDQALNSYQQAIEAAFRDVADALAARQRLDEQLQTLRGIETTLARRTQLAKRRFDAGAARYFEVLDAERDLLNAQQDVVRAEHALLSAQLSLYTALGGGSGALEPMTPQAATDQPQTPQAR</sequence>
<reference evidence="5" key="1">
    <citation type="journal article" date="2019" name="Int. J. Syst. Evol. Microbiol.">
        <title>The Global Catalogue of Microorganisms (GCM) 10K type strain sequencing project: providing services to taxonomists for standard genome sequencing and annotation.</title>
        <authorList>
            <consortium name="The Broad Institute Genomics Platform"/>
            <consortium name="The Broad Institute Genome Sequencing Center for Infectious Disease"/>
            <person name="Wu L."/>
            <person name="Ma J."/>
        </authorList>
    </citation>
    <scope>NUCLEOTIDE SEQUENCE [LARGE SCALE GENOMIC DNA]</scope>
    <source>
        <strain evidence="5">JCM 17561</strain>
    </source>
</reference>
<evidence type="ECO:0000313" key="4">
    <source>
        <dbReference type="EMBL" id="GAA3999988.1"/>
    </source>
</evidence>
<proteinExistence type="inferred from homology"/>
<keyword evidence="3" id="KW-0175">Coiled coil</keyword>
<keyword evidence="2" id="KW-0564">Palmitate</keyword>
<dbReference type="InterPro" id="IPR010131">
    <property type="entry name" value="MdtP/NodT-like"/>
</dbReference>
<dbReference type="Gene3D" id="2.20.200.10">
    <property type="entry name" value="Outer membrane efflux proteins (OEP)"/>
    <property type="match status" value="1"/>
</dbReference>
<dbReference type="PANTHER" id="PTHR30203:SF33">
    <property type="entry name" value="BLR4455 PROTEIN"/>
    <property type="match status" value="1"/>
</dbReference>
<keyword evidence="2" id="KW-0472">Membrane</keyword>
<evidence type="ECO:0000313" key="5">
    <source>
        <dbReference type="Proteomes" id="UP001501627"/>
    </source>
</evidence>
<keyword evidence="2" id="KW-1134">Transmembrane beta strand</keyword>
<evidence type="ECO:0000256" key="2">
    <source>
        <dbReference type="RuleBase" id="RU362097"/>
    </source>
</evidence>
<keyword evidence="2" id="KW-0812">Transmembrane</keyword>
<comment type="caution">
    <text evidence="4">The sequence shown here is derived from an EMBL/GenBank/DDBJ whole genome shotgun (WGS) entry which is preliminary data.</text>
</comment>
<evidence type="ECO:0000256" key="1">
    <source>
        <dbReference type="ARBA" id="ARBA00007613"/>
    </source>
</evidence>
<keyword evidence="2" id="KW-0449">Lipoprotein</keyword>
<accession>A0ABP7RNB9</accession>
<comment type="subcellular location">
    <subcellularLocation>
        <location evidence="2">Cell membrane</location>
        <topology evidence="2">Lipid-anchor</topology>
    </subcellularLocation>
</comment>
<dbReference type="Pfam" id="PF02321">
    <property type="entry name" value="OEP"/>
    <property type="match status" value="2"/>
</dbReference>
<dbReference type="PANTHER" id="PTHR30203">
    <property type="entry name" value="OUTER MEMBRANE CATION EFFLUX PROTEIN"/>
    <property type="match status" value="1"/>
</dbReference>
<evidence type="ECO:0000256" key="3">
    <source>
        <dbReference type="SAM" id="Coils"/>
    </source>
</evidence>
<comment type="similarity">
    <text evidence="1 2">Belongs to the outer membrane factor (OMF) (TC 1.B.17) family.</text>
</comment>
<protein>
    <submittedName>
        <fullName evidence="4">Efflux transporter outer membrane subunit</fullName>
    </submittedName>
</protein>
<organism evidence="4 5">
    <name type="scientific">Comamonas faecalis</name>
    <dbReference type="NCBI Taxonomy" id="1387849"/>
    <lineage>
        <taxon>Bacteria</taxon>
        <taxon>Pseudomonadati</taxon>
        <taxon>Pseudomonadota</taxon>
        <taxon>Betaproteobacteria</taxon>
        <taxon>Burkholderiales</taxon>
        <taxon>Comamonadaceae</taxon>
        <taxon>Comamonas</taxon>
    </lineage>
</organism>
<name>A0ABP7RNB9_9BURK</name>
<dbReference type="InterPro" id="IPR003423">
    <property type="entry name" value="OMP_efflux"/>
</dbReference>
<dbReference type="EMBL" id="BAABBP010000024">
    <property type="protein sequence ID" value="GAA3999988.1"/>
    <property type="molecule type" value="Genomic_DNA"/>
</dbReference>
<dbReference type="SUPFAM" id="SSF56954">
    <property type="entry name" value="Outer membrane efflux proteins (OEP)"/>
    <property type="match status" value="1"/>
</dbReference>
<dbReference type="NCBIfam" id="TIGR01845">
    <property type="entry name" value="outer_NodT"/>
    <property type="match status" value="1"/>
</dbReference>
<gene>
    <name evidence="4" type="ORF">GCM10022279_24580</name>
</gene>